<dbReference type="Proteomes" id="UP000632222">
    <property type="component" value="Unassembled WGS sequence"/>
</dbReference>
<proteinExistence type="predicted"/>
<evidence type="ECO:0000313" key="1">
    <source>
        <dbReference type="EMBL" id="GGJ59338.1"/>
    </source>
</evidence>
<keyword evidence="2" id="KW-1185">Reference proteome</keyword>
<name>A0ABQ2DIJ7_9DEIO</name>
<accession>A0ABQ2DIJ7</accession>
<protein>
    <submittedName>
        <fullName evidence="1">Uncharacterized protein</fullName>
    </submittedName>
</protein>
<gene>
    <name evidence="1" type="ORF">GCM10008938_51850</name>
</gene>
<comment type="caution">
    <text evidence="1">The sequence shown here is derived from an EMBL/GenBank/DDBJ whole genome shotgun (WGS) entry which is preliminary data.</text>
</comment>
<sequence>MEVSALLGWVSPLSRPYPAHYRPTFAFSTFLYPLHRPRSLRFRYHRSGVHGAYPVDLRGLKRLGVGAICDPVGVLNTADRNRIGQSNPLTILVLT</sequence>
<dbReference type="EMBL" id="BMOD01000050">
    <property type="protein sequence ID" value="GGJ59338.1"/>
    <property type="molecule type" value="Genomic_DNA"/>
</dbReference>
<organism evidence="1 2">
    <name type="scientific">Deinococcus roseus</name>
    <dbReference type="NCBI Taxonomy" id="392414"/>
    <lineage>
        <taxon>Bacteria</taxon>
        <taxon>Thermotogati</taxon>
        <taxon>Deinococcota</taxon>
        <taxon>Deinococci</taxon>
        <taxon>Deinococcales</taxon>
        <taxon>Deinococcaceae</taxon>
        <taxon>Deinococcus</taxon>
    </lineage>
</organism>
<reference evidence="2" key="1">
    <citation type="journal article" date="2019" name="Int. J. Syst. Evol. Microbiol.">
        <title>The Global Catalogue of Microorganisms (GCM) 10K type strain sequencing project: providing services to taxonomists for standard genome sequencing and annotation.</title>
        <authorList>
            <consortium name="The Broad Institute Genomics Platform"/>
            <consortium name="The Broad Institute Genome Sequencing Center for Infectious Disease"/>
            <person name="Wu L."/>
            <person name="Ma J."/>
        </authorList>
    </citation>
    <scope>NUCLEOTIDE SEQUENCE [LARGE SCALE GENOMIC DNA]</scope>
    <source>
        <strain evidence="2">JCM 14370</strain>
    </source>
</reference>
<evidence type="ECO:0000313" key="2">
    <source>
        <dbReference type="Proteomes" id="UP000632222"/>
    </source>
</evidence>